<evidence type="ECO:0000313" key="2">
    <source>
        <dbReference type="EMBL" id="KAJ7325844.1"/>
    </source>
</evidence>
<reference evidence="2" key="1">
    <citation type="submission" date="2023-03" db="EMBL/GenBank/DDBJ databases">
        <title>Massive genome expansion in bonnet fungi (Mycena s.s.) driven by repeated elements and novel gene families across ecological guilds.</title>
        <authorList>
            <consortium name="Lawrence Berkeley National Laboratory"/>
            <person name="Harder C.B."/>
            <person name="Miyauchi S."/>
            <person name="Viragh M."/>
            <person name="Kuo A."/>
            <person name="Thoen E."/>
            <person name="Andreopoulos B."/>
            <person name="Lu D."/>
            <person name="Skrede I."/>
            <person name="Drula E."/>
            <person name="Henrissat B."/>
            <person name="Morin E."/>
            <person name="Kohler A."/>
            <person name="Barry K."/>
            <person name="LaButti K."/>
            <person name="Morin E."/>
            <person name="Salamov A."/>
            <person name="Lipzen A."/>
            <person name="Mereny Z."/>
            <person name="Hegedus B."/>
            <person name="Baldrian P."/>
            <person name="Stursova M."/>
            <person name="Weitz H."/>
            <person name="Taylor A."/>
            <person name="Grigoriev I.V."/>
            <person name="Nagy L.G."/>
            <person name="Martin F."/>
            <person name="Kauserud H."/>
        </authorList>
    </citation>
    <scope>NUCLEOTIDE SEQUENCE</scope>
    <source>
        <strain evidence="2">CBHHK002</strain>
    </source>
</reference>
<evidence type="ECO:0000313" key="3">
    <source>
        <dbReference type="Proteomes" id="UP001218218"/>
    </source>
</evidence>
<feature type="domain" description="DUF7029" evidence="1">
    <location>
        <begin position="129"/>
        <end position="192"/>
    </location>
</feature>
<sequence length="268" mass="29170">MSQPLLDVLGFGSLESRTSFLGDRIEELQGSHGQPCNQQCTLSFPLSSLHSLLILHGSVFVTSHQASSHTATEEGGGSLILYPGINIHLDDDLANLNNLKATKAASLYYKSPDDEGSVVCAASTMEVSHMYPAVSLELTKFISSVICRAAENTISLTLADKASFQTAFSDWRTHDSGFLIIPYIEGCGVGIDSYERSAELFTYTQPEKRFFFLALSLVQLLVAAKVVFKVLKFGFGVDVPFESGKGSNDAHLVFDWSKSLHPDTGVYE</sequence>
<dbReference type="Pfam" id="PF22974">
    <property type="entry name" value="DUF7029"/>
    <property type="match status" value="1"/>
</dbReference>
<dbReference type="EMBL" id="JARIHO010000043">
    <property type="protein sequence ID" value="KAJ7325844.1"/>
    <property type="molecule type" value="Genomic_DNA"/>
</dbReference>
<dbReference type="AlphaFoldDB" id="A0AAD6ZKB5"/>
<gene>
    <name evidence="2" type="ORF">DFH08DRAFT_1027823</name>
</gene>
<dbReference type="InterPro" id="IPR054293">
    <property type="entry name" value="DUF7029"/>
</dbReference>
<name>A0AAD6ZKB5_9AGAR</name>
<protein>
    <recommendedName>
        <fullName evidence="1">DUF7029 domain-containing protein</fullName>
    </recommendedName>
</protein>
<proteinExistence type="predicted"/>
<evidence type="ECO:0000259" key="1">
    <source>
        <dbReference type="Pfam" id="PF22974"/>
    </source>
</evidence>
<keyword evidence="3" id="KW-1185">Reference proteome</keyword>
<accession>A0AAD6ZKB5</accession>
<organism evidence="2 3">
    <name type="scientific">Mycena albidolilacea</name>
    <dbReference type="NCBI Taxonomy" id="1033008"/>
    <lineage>
        <taxon>Eukaryota</taxon>
        <taxon>Fungi</taxon>
        <taxon>Dikarya</taxon>
        <taxon>Basidiomycota</taxon>
        <taxon>Agaricomycotina</taxon>
        <taxon>Agaricomycetes</taxon>
        <taxon>Agaricomycetidae</taxon>
        <taxon>Agaricales</taxon>
        <taxon>Marasmiineae</taxon>
        <taxon>Mycenaceae</taxon>
        <taxon>Mycena</taxon>
    </lineage>
</organism>
<comment type="caution">
    <text evidence="2">The sequence shown here is derived from an EMBL/GenBank/DDBJ whole genome shotgun (WGS) entry which is preliminary data.</text>
</comment>
<dbReference type="Proteomes" id="UP001218218">
    <property type="component" value="Unassembled WGS sequence"/>
</dbReference>